<dbReference type="KEGG" id="mon:G8E03_11275"/>
<comment type="subcellular location">
    <subcellularLocation>
        <location evidence="1">Membrane</location>
        <topology evidence="1">Multi-pass membrane protein</topology>
    </subcellularLocation>
</comment>
<dbReference type="AlphaFoldDB" id="A0A6G7VMQ1"/>
<protein>
    <submittedName>
        <fullName evidence="8">RDD family protein</fullName>
    </submittedName>
</protein>
<keyword evidence="2 6" id="KW-0812">Transmembrane</keyword>
<dbReference type="InterPro" id="IPR010432">
    <property type="entry name" value="RDD"/>
</dbReference>
<feature type="transmembrane region" description="Helical" evidence="6">
    <location>
        <begin position="36"/>
        <end position="61"/>
    </location>
</feature>
<evidence type="ECO:0000256" key="4">
    <source>
        <dbReference type="ARBA" id="ARBA00023136"/>
    </source>
</evidence>
<evidence type="ECO:0000256" key="5">
    <source>
        <dbReference type="SAM" id="MobiDB-lite"/>
    </source>
</evidence>
<gene>
    <name evidence="8" type="ORF">G8E03_11275</name>
</gene>
<dbReference type="EMBL" id="CP049811">
    <property type="protein sequence ID" value="QIK41301.1"/>
    <property type="molecule type" value="Genomic_DNA"/>
</dbReference>
<dbReference type="Proteomes" id="UP000500791">
    <property type="component" value="Chromosome"/>
</dbReference>
<name>A0A6G7VMQ1_9RHOB</name>
<accession>A0A6G7VMQ1</accession>
<evidence type="ECO:0000259" key="7">
    <source>
        <dbReference type="Pfam" id="PF06271"/>
    </source>
</evidence>
<evidence type="ECO:0000313" key="8">
    <source>
        <dbReference type="EMBL" id="QIK41301.1"/>
    </source>
</evidence>
<feature type="domain" description="RDD" evidence="7">
    <location>
        <begin position="33"/>
        <end position="146"/>
    </location>
</feature>
<keyword evidence="3 6" id="KW-1133">Transmembrane helix</keyword>
<feature type="transmembrane region" description="Helical" evidence="6">
    <location>
        <begin position="109"/>
        <end position="134"/>
    </location>
</feature>
<evidence type="ECO:0000256" key="1">
    <source>
        <dbReference type="ARBA" id="ARBA00004141"/>
    </source>
</evidence>
<evidence type="ECO:0000313" key="9">
    <source>
        <dbReference type="Proteomes" id="UP000500791"/>
    </source>
</evidence>
<proteinExistence type="predicted"/>
<evidence type="ECO:0000256" key="3">
    <source>
        <dbReference type="ARBA" id="ARBA00022989"/>
    </source>
</evidence>
<sequence length="157" mass="17393">MNTRAYNPNYRPDRASGLPDPQTDPQFYDGVPAKRLIAWVFDIVLITVLWFVFGLLTLGLGWLLLPFWAVISFAYRTFTLTGRSATWGMRMMGIEMRDGFGQRFGLGQALVHTGLYTVSLMFMISQIVSVVLMAGTARGQGLHDIPLGSTAINSPMG</sequence>
<dbReference type="Pfam" id="PF06271">
    <property type="entry name" value="RDD"/>
    <property type="match status" value="1"/>
</dbReference>
<dbReference type="RefSeq" id="WP_166191811.1">
    <property type="nucleotide sequence ID" value="NZ_CP049811.1"/>
</dbReference>
<evidence type="ECO:0000256" key="2">
    <source>
        <dbReference type="ARBA" id="ARBA00022692"/>
    </source>
</evidence>
<reference evidence="8 9" key="1">
    <citation type="submission" date="2020-03" db="EMBL/GenBank/DDBJ databases">
        <title>Complete genome sequence of Monaibacterium sp. ALG8 with diverse plasmids.</title>
        <authorList>
            <person name="Sun C."/>
        </authorList>
    </citation>
    <scope>NUCLEOTIDE SEQUENCE [LARGE SCALE GENOMIC DNA]</scope>
    <source>
        <strain evidence="8 9">ALG8</strain>
    </source>
</reference>
<organism evidence="8 9">
    <name type="scientific">Pontivivens nitratireducens</name>
    <dbReference type="NCBI Taxonomy" id="2758038"/>
    <lineage>
        <taxon>Bacteria</taxon>
        <taxon>Pseudomonadati</taxon>
        <taxon>Pseudomonadota</taxon>
        <taxon>Alphaproteobacteria</taxon>
        <taxon>Rhodobacterales</taxon>
        <taxon>Paracoccaceae</taxon>
        <taxon>Pontivivens</taxon>
    </lineage>
</organism>
<keyword evidence="4 6" id="KW-0472">Membrane</keyword>
<feature type="region of interest" description="Disordered" evidence="5">
    <location>
        <begin position="1"/>
        <end position="22"/>
    </location>
</feature>
<keyword evidence="9" id="KW-1185">Reference proteome</keyword>
<evidence type="ECO:0000256" key="6">
    <source>
        <dbReference type="SAM" id="Phobius"/>
    </source>
</evidence>
<dbReference type="GO" id="GO:0016020">
    <property type="term" value="C:membrane"/>
    <property type="evidence" value="ECO:0007669"/>
    <property type="project" value="UniProtKB-SubCell"/>
</dbReference>